<dbReference type="InterPro" id="IPR009072">
    <property type="entry name" value="Histone-fold"/>
</dbReference>
<feature type="compositionally biased region" description="Basic and acidic residues" evidence="9">
    <location>
        <begin position="531"/>
        <end position="570"/>
    </location>
</feature>
<dbReference type="Gene3D" id="1.10.20.10">
    <property type="entry name" value="Histone, subunit A"/>
    <property type="match status" value="1"/>
</dbReference>
<feature type="compositionally biased region" description="Pro residues" evidence="9">
    <location>
        <begin position="912"/>
        <end position="924"/>
    </location>
</feature>
<dbReference type="PANTHER" id="PTHR46452:SF1">
    <property type="entry name" value="TRANSCRIPTION INITIATION FACTOR TFIID SUBUNIT 3"/>
    <property type="match status" value="1"/>
</dbReference>
<evidence type="ECO:0000313" key="12">
    <source>
        <dbReference type="RefSeq" id="XP_006813742.1"/>
    </source>
</evidence>
<protein>
    <submittedName>
        <fullName evidence="12">Transcription initiation factor TFIID subunit 3-like</fullName>
    </submittedName>
</protein>
<evidence type="ECO:0000256" key="8">
    <source>
        <dbReference type="PROSITE-ProRule" id="PRU00146"/>
    </source>
</evidence>
<keyword evidence="2" id="KW-0479">Metal-binding</keyword>
<feature type="compositionally biased region" description="Pro residues" evidence="9">
    <location>
        <begin position="761"/>
        <end position="776"/>
    </location>
</feature>
<feature type="region of interest" description="Disordered" evidence="9">
    <location>
        <begin position="134"/>
        <end position="382"/>
    </location>
</feature>
<dbReference type="InterPro" id="IPR001965">
    <property type="entry name" value="Znf_PHD"/>
</dbReference>
<dbReference type="CDD" id="cd15522">
    <property type="entry name" value="PHD_TAF3"/>
    <property type="match status" value="1"/>
</dbReference>
<dbReference type="InterPro" id="IPR013083">
    <property type="entry name" value="Znf_RING/FYVE/PHD"/>
</dbReference>
<feature type="compositionally biased region" description="Basic and acidic residues" evidence="9">
    <location>
        <begin position="464"/>
        <end position="485"/>
    </location>
</feature>
<feature type="compositionally biased region" description="Pro residues" evidence="9">
    <location>
        <begin position="964"/>
        <end position="982"/>
    </location>
</feature>
<keyword evidence="11" id="KW-1185">Reference proteome</keyword>
<dbReference type="CDD" id="cd22916">
    <property type="entry name" value="HFD_TAF3"/>
    <property type="match status" value="1"/>
</dbReference>
<evidence type="ECO:0000256" key="6">
    <source>
        <dbReference type="ARBA" id="ARBA00023163"/>
    </source>
</evidence>
<dbReference type="PANTHER" id="PTHR46452">
    <property type="entry name" value="TRANSCRIPTION INITIATION FACTOR TFIID SUBUNIT 3"/>
    <property type="match status" value="1"/>
</dbReference>
<dbReference type="PROSITE" id="PS50016">
    <property type="entry name" value="ZF_PHD_2"/>
    <property type="match status" value="1"/>
</dbReference>
<gene>
    <name evidence="12" type="primary">LOC100372715</name>
</gene>
<evidence type="ECO:0000256" key="9">
    <source>
        <dbReference type="SAM" id="MobiDB-lite"/>
    </source>
</evidence>
<evidence type="ECO:0000256" key="2">
    <source>
        <dbReference type="ARBA" id="ARBA00022723"/>
    </source>
</evidence>
<dbReference type="Gene3D" id="3.30.40.10">
    <property type="entry name" value="Zinc/RING finger domain, C3HC4 (zinc finger)"/>
    <property type="match status" value="1"/>
</dbReference>
<feature type="compositionally biased region" description="Basic residues" evidence="9">
    <location>
        <begin position="571"/>
        <end position="593"/>
    </location>
</feature>
<keyword evidence="6" id="KW-0804">Transcription</keyword>
<feature type="compositionally biased region" description="Low complexity" evidence="9">
    <location>
        <begin position="140"/>
        <end position="151"/>
    </location>
</feature>
<feature type="region of interest" description="Disordered" evidence="9">
    <location>
        <begin position="402"/>
        <end position="836"/>
    </location>
</feature>
<feature type="compositionally biased region" description="Basic residues" evidence="9">
    <location>
        <begin position="674"/>
        <end position="692"/>
    </location>
</feature>
<keyword evidence="5" id="KW-0805">Transcription regulation</keyword>
<feature type="compositionally biased region" description="Basic and acidic residues" evidence="9">
    <location>
        <begin position="243"/>
        <end position="259"/>
    </location>
</feature>
<dbReference type="Proteomes" id="UP000694865">
    <property type="component" value="Unplaced"/>
</dbReference>
<dbReference type="InterPro" id="IPR019786">
    <property type="entry name" value="Zinc_finger_PHD-type_CS"/>
</dbReference>
<organism evidence="11 12">
    <name type="scientific">Saccoglossus kowalevskii</name>
    <name type="common">Acorn worm</name>
    <dbReference type="NCBI Taxonomy" id="10224"/>
    <lineage>
        <taxon>Eukaryota</taxon>
        <taxon>Metazoa</taxon>
        <taxon>Hemichordata</taxon>
        <taxon>Enteropneusta</taxon>
        <taxon>Harrimaniidae</taxon>
        <taxon>Saccoglossus</taxon>
    </lineage>
</organism>
<feature type="region of interest" description="Disordered" evidence="9">
    <location>
        <begin position="848"/>
        <end position="1020"/>
    </location>
</feature>
<feature type="compositionally biased region" description="Basic and acidic residues" evidence="9">
    <location>
        <begin position="711"/>
        <end position="723"/>
    </location>
</feature>
<feature type="compositionally biased region" description="Pro residues" evidence="9">
    <location>
        <begin position="785"/>
        <end position="802"/>
    </location>
</feature>
<feature type="compositionally biased region" description="Basic and acidic residues" evidence="9">
    <location>
        <begin position="402"/>
        <end position="436"/>
    </location>
</feature>
<dbReference type="PROSITE" id="PS01359">
    <property type="entry name" value="ZF_PHD_1"/>
    <property type="match status" value="1"/>
</dbReference>
<dbReference type="RefSeq" id="XP_006813742.1">
    <property type="nucleotide sequence ID" value="XM_006813679.1"/>
</dbReference>
<dbReference type="Pfam" id="PF00628">
    <property type="entry name" value="PHD"/>
    <property type="match status" value="1"/>
</dbReference>
<evidence type="ECO:0000256" key="5">
    <source>
        <dbReference type="ARBA" id="ARBA00023015"/>
    </source>
</evidence>
<feature type="domain" description="PHD-type" evidence="10">
    <location>
        <begin position="1040"/>
        <end position="1089"/>
    </location>
</feature>
<evidence type="ECO:0000256" key="7">
    <source>
        <dbReference type="ARBA" id="ARBA00023242"/>
    </source>
</evidence>
<dbReference type="SMART" id="SM00576">
    <property type="entry name" value="BTP"/>
    <property type="match status" value="1"/>
</dbReference>
<dbReference type="InterPro" id="IPR019787">
    <property type="entry name" value="Znf_PHD-finger"/>
</dbReference>
<dbReference type="InterPro" id="IPR006565">
    <property type="entry name" value="BTP"/>
</dbReference>
<feature type="compositionally biased region" description="Basic and acidic residues" evidence="9">
    <location>
        <begin position="594"/>
        <end position="604"/>
    </location>
</feature>
<feature type="compositionally biased region" description="Polar residues" evidence="9">
    <location>
        <begin position="648"/>
        <end position="658"/>
    </location>
</feature>
<dbReference type="SUPFAM" id="SSF57903">
    <property type="entry name" value="FYVE/PHD zinc finger"/>
    <property type="match status" value="1"/>
</dbReference>
<evidence type="ECO:0000256" key="3">
    <source>
        <dbReference type="ARBA" id="ARBA00022771"/>
    </source>
</evidence>
<dbReference type="GeneID" id="100372715"/>
<feature type="compositionally biased region" description="Low complexity" evidence="9">
    <location>
        <begin position="1003"/>
        <end position="1017"/>
    </location>
</feature>
<feature type="compositionally biased region" description="Polar residues" evidence="9">
    <location>
        <begin position="437"/>
        <end position="447"/>
    </location>
</feature>
<keyword evidence="7" id="KW-0539">Nucleus</keyword>
<dbReference type="SMART" id="SM00249">
    <property type="entry name" value="PHD"/>
    <property type="match status" value="1"/>
</dbReference>
<feature type="compositionally biased region" description="Polar residues" evidence="9">
    <location>
        <begin position="200"/>
        <end position="211"/>
    </location>
</feature>
<feature type="compositionally biased region" description="Basic and acidic residues" evidence="9">
    <location>
        <begin position="171"/>
        <end position="195"/>
    </location>
</feature>
<feature type="compositionally biased region" description="Basic residues" evidence="9">
    <location>
        <begin position="319"/>
        <end position="332"/>
    </location>
</feature>
<evidence type="ECO:0000256" key="1">
    <source>
        <dbReference type="ARBA" id="ARBA00004123"/>
    </source>
</evidence>
<feature type="compositionally biased region" description="Pro residues" evidence="9">
    <location>
        <begin position="992"/>
        <end position="1002"/>
    </location>
</feature>
<feature type="compositionally biased region" description="Basic and acidic residues" evidence="9">
    <location>
        <begin position="662"/>
        <end position="673"/>
    </location>
</feature>
<dbReference type="Pfam" id="PF07524">
    <property type="entry name" value="Bromo_TP"/>
    <property type="match status" value="1"/>
</dbReference>
<comment type="subcellular location">
    <subcellularLocation>
        <location evidence="1">Nucleus</location>
    </subcellularLocation>
</comment>
<name>A0ABM0M151_SACKO</name>
<reference evidence="12" key="1">
    <citation type="submission" date="2025-08" db="UniProtKB">
        <authorList>
            <consortium name="RefSeq"/>
        </authorList>
    </citation>
    <scope>IDENTIFICATION</scope>
    <source>
        <tissue evidence="12">Testes</tissue>
    </source>
</reference>
<evidence type="ECO:0000259" key="10">
    <source>
        <dbReference type="PROSITE" id="PS50016"/>
    </source>
</evidence>
<accession>A0ABM0M151</accession>
<evidence type="ECO:0000256" key="4">
    <source>
        <dbReference type="ARBA" id="ARBA00022833"/>
    </source>
</evidence>
<keyword evidence="4" id="KW-0862">Zinc</keyword>
<sequence>MAEGFTRSLLKVVVAQICQSLGWQAVQTTPCDLLTDILERYIGKLAETTHSYAEQYNRTEPNLDDLSYAFRQLGISIAELEDYTNVVEQIPFAHELPQFPFVKNNALHHPKPGSSEHRERLIYIPDYLPPLVQYPEDADGLGSPISGPSGSVHEMGGEPVTMDQTSPRTPGRGEKRERNSILHDEPSSKRLRISEDGTPQELTAISMTPQGVLTPKREGKLPDATTPPQSKLPSALVTAKSATNDEKEPSNEKDKDKKMPPPTVLTPSKSRAKSPKSPKGGGGSVDSKATKLKEFLLHNKPNSPKGGSKIAKSPERSRTSNKKSPIRTKSPAKHAPPSSPPAITPILTGLLSTIQKNGTDQEDIEDVVSESKESKLVPASDKSMDASIEAVIVRAQKHITEKAEKQEIKEENVEIKKEKKEREREEEKEKEKEKFDVNTSRLSSVESTIEAVIQRSQQQFAEEQELKAKQKEQKPVEPPKSHDPYDFIDDDSPAPPTPLKEQSPSKPIVKKMKRSKEQEKDKKMKVKKFKIKDEKRENVELKKIEKEKPAENIPPKVHDAVKLEGPVKLKDKAKKKDKKEKKDKHKEIKKVKEKKIVKGDKKDSSQSQEKPAPPPPEKSVPLIPKISIKTKDFPKTTLTFSGLDLSQPKPSTVGSSATIKADMPKEISTEKHHEKAKKKKKDKHKERHKEKHRDKEKAKHKDKEKHKKEKHKDNKETTIKLKSESSSTEIPKITLKIGTRPSGGSDASAPAKIVIKTPVVPEKPPTLSPSPPPVLSPRPQTSLPKPLPESPSPTLNPSPPYPHFHIPHSSPPPYQAPRFPFQYPQFSSPPPHHQYPFSISSMMAHAPTPYASWAAPPPSMMHSGPGHPALLSPPPPQRKPMIPTVQPPHLPPQSMGAFASALQNSPPGSMRPGPPPPPPPPPPLLQQQFPYQLQQPSRPPVIMSPHLAPTKPSPKHTPQYMPTKPVPPPPKPTPPSPPPFVQSPPTTVSSPAPKPSSQPPPASVVSTTLAASTSQQSGVQRSVITETLGSTILDSSGQKIWICPQCKLPDDGSPMIGCDTCDDWYHWPCVGITEEPSADEWYCKRCTAKKKSAPKKKKKKKHKGSYD</sequence>
<feature type="compositionally biased region" description="Low complexity" evidence="9">
    <location>
        <begin position="925"/>
        <end position="936"/>
    </location>
</feature>
<dbReference type="InterPro" id="IPR011011">
    <property type="entry name" value="Znf_FYVE_PHD"/>
</dbReference>
<proteinExistence type="predicted"/>
<feature type="compositionally biased region" description="Basic and acidic residues" evidence="9">
    <location>
        <begin position="288"/>
        <end position="297"/>
    </location>
</feature>
<dbReference type="PRINTS" id="PR01217">
    <property type="entry name" value="PRICHEXTENSN"/>
</dbReference>
<keyword evidence="3 8" id="KW-0863">Zinc-finger</keyword>
<evidence type="ECO:0000313" key="11">
    <source>
        <dbReference type="Proteomes" id="UP000694865"/>
    </source>
</evidence>